<feature type="transmembrane region" description="Helical" evidence="1">
    <location>
        <begin position="15"/>
        <end position="37"/>
    </location>
</feature>
<keyword evidence="1" id="KW-0472">Membrane</keyword>
<proteinExistence type="predicted"/>
<dbReference type="Proteomes" id="UP000008637">
    <property type="component" value="Chromosome"/>
</dbReference>
<sequence>MYFLFRGKVYEKAEVAALFSFLAGLVFLGGNLIWIVINPSLSEFFQNFSKITFNSNLVALIVSGLYYFKPDCRIFINNFFLTFAAVLLWFAGLGFWCLLFPIFYIDLGNYIVPSNIQEWYYFSMFFVFWDHLVTQILFLIMFLYCCRKSNANYLIPVPTKSIGCAVYLCLIIWVFWNVILTHLDVAFPTYGILTNFNPHSEHMELMNLFSFKSLLGCHLLCIIIAYVLLVTFSRISFQIHIHNVGMA</sequence>
<name>E8ZKB9_MYCHL</name>
<feature type="transmembrane region" description="Helical" evidence="1">
    <location>
        <begin position="213"/>
        <end position="232"/>
    </location>
</feature>
<feature type="transmembrane region" description="Helical" evidence="1">
    <location>
        <begin position="119"/>
        <end position="144"/>
    </location>
</feature>
<feature type="transmembrane region" description="Helical" evidence="1">
    <location>
        <begin position="165"/>
        <end position="193"/>
    </location>
</feature>
<organism evidence="2 3">
    <name type="scientific">Mycoplasma haemofelis (strain Langford 1)</name>
    <name type="common">Haemobartonella felis</name>
    <dbReference type="NCBI Taxonomy" id="941640"/>
    <lineage>
        <taxon>Bacteria</taxon>
        <taxon>Bacillati</taxon>
        <taxon>Mycoplasmatota</taxon>
        <taxon>Mollicutes</taxon>
        <taxon>Mycoplasmataceae</taxon>
        <taxon>Mycoplasma</taxon>
    </lineage>
</organism>
<keyword evidence="3" id="KW-1185">Reference proteome</keyword>
<feature type="transmembrane region" description="Helical" evidence="1">
    <location>
        <begin position="80"/>
        <end position="104"/>
    </location>
</feature>
<accession>E8ZKB9</accession>
<keyword evidence="1" id="KW-1133">Transmembrane helix</keyword>
<evidence type="ECO:0000313" key="2">
    <source>
        <dbReference type="EMBL" id="CBY92085.1"/>
    </source>
</evidence>
<protein>
    <submittedName>
        <fullName evidence="2">Uncharacterized protein</fullName>
    </submittedName>
</protein>
<dbReference type="KEGG" id="mha:HF1_00770"/>
<gene>
    <name evidence="2" type="ordered locus">HF1_00770</name>
</gene>
<keyword evidence="1" id="KW-0812">Transmembrane</keyword>
<evidence type="ECO:0000313" key="3">
    <source>
        <dbReference type="Proteomes" id="UP000008637"/>
    </source>
</evidence>
<dbReference type="AlphaFoldDB" id="E8ZKB9"/>
<reference evidence="2 3" key="1">
    <citation type="journal article" date="2011" name="J. Bacteriol.">
        <title>Complete genome sequence of Mycoplasma haemofelis, a hemotropic mycoplasma.</title>
        <authorList>
            <person name="Barker E.N."/>
            <person name="Helps C.R."/>
            <person name="Peters I.R."/>
            <person name="Darby A.C."/>
            <person name="Radford A.D."/>
            <person name="Tasker S."/>
        </authorList>
    </citation>
    <scope>NUCLEOTIDE SEQUENCE [LARGE SCALE GENOMIC DNA]</scope>
    <source>
        <strain evidence="2 3">Langford 1</strain>
    </source>
</reference>
<dbReference type="HOGENOM" id="CLU_1123558_0_0_14"/>
<feature type="transmembrane region" description="Helical" evidence="1">
    <location>
        <begin position="49"/>
        <end position="68"/>
    </location>
</feature>
<evidence type="ECO:0000256" key="1">
    <source>
        <dbReference type="SAM" id="Phobius"/>
    </source>
</evidence>
<dbReference type="EMBL" id="FR773153">
    <property type="protein sequence ID" value="CBY92085.1"/>
    <property type="molecule type" value="Genomic_DNA"/>
</dbReference>